<comment type="caution">
    <text evidence="2">The sequence shown here is derived from an EMBL/GenBank/DDBJ whole genome shotgun (WGS) entry which is preliminary data.</text>
</comment>
<evidence type="ECO:0000259" key="1">
    <source>
        <dbReference type="Pfam" id="PF01636"/>
    </source>
</evidence>
<dbReference type="SUPFAM" id="SSF56112">
    <property type="entry name" value="Protein kinase-like (PK-like)"/>
    <property type="match status" value="1"/>
</dbReference>
<feature type="domain" description="Aminoglycoside phosphotransferase" evidence="1">
    <location>
        <begin position="114"/>
        <end position="167"/>
    </location>
</feature>
<dbReference type="Proteomes" id="UP001592530">
    <property type="component" value="Unassembled WGS sequence"/>
</dbReference>
<name>A0ABV6X5V9_9ACTN</name>
<organism evidence="2 3">
    <name type="scientific">Streptacidiphilus alkalitolerans</name>
    <dbReference type="NCBI Taxonomy" id="3342712"/>
    <lineage>
        <taxon>Bacteria</taxon>
        <taxon>Bacillati</taxon>
        <taxon>Actinomycetota</taxon>
        <taxon>Actinomycetes</taxon>
        <taxon>Kitasatosporales</taxon>
        <taxon>Streptomycetaceae</taxon>
        <taxon>Streptacidiphilus</taxon>
    </lineage>
</organism>
<dbReference type="EMBL" id="JBHEZY010000009">
    <property type="protein sequence ID" value="MFC1433556.1"/>
    <property type="molecule type" value="Genomic_DNA"/>
</dbReference>
<evidence type="ECO:0000313" key="3">
    <source>
        <dbReference type="Proteomes" id="UP001592530"/>
    </source>
</evidence>
<dbReference type="InterPro" id="IPR002575">
    <property type="entry name" value="Aminoglycoside_PTrfase"/>
</dbReference>
<sequence>MPAENDQEVLLTGGGVNRVTRLGDTVRRPVGPWTPTVHRLLDHLAARGFAGAPRAHGLTEDGTREVLDFVPGEVGHYPLPPYARSDDSLRTVGRLLRALHDAGADFPRRPEDVWLLPPREPAEVICHGDAATYNCVFRGGLPVAFIDFDTAHPGPRVWDVAYTAYRFVPLHAPGSDEGTLPPTEQGRRLRLLAEAYGLTADERAALARTVVDRLHALVDFMTERAAAGDPAFARHLADGHHRLYLADAEYTAAHAVDWTAELGK</sequence>
<proteinExistence type="predicted"/>
<dbReference type="Gene3D" id="3.90.1200.10">
    <property type="match status" value="1"/>
</dbReference>
<dbReference type="RefSeq" id="WP_380555647.1">
    <property type="nucleotide sequence ID" value="NZ_JBHEZY010000009.1"/>
</dbReference>
<dbReference type="InterPro" id="IPR011009">
    <property type="entry name" value="Kinase-like_dom_sf"/>
</dbReference>
<dbReference type="Pfam" id="PF01636">
    <property type="entry name" value="APH"/>
    <property type="match status" value="1"/>
</dbReference>
<gene>
    <name evidence="2" type="ORF">ACEZDB_23185</name>
</gene>
<protein>
    <submittedName>
        <fullName evidence="2">Phosphotransferase enzyme family protein</fullName>
    </submittedName>
</protein>
<reference evidence="2 3" key="1">
    <citation type="submission" date="2024-09" db="EMBL/GenBank/DDBJ databases">
        <authorList>
            <person name="Lee S.D."/>
        </authorList>
    </citation>
    <scope>NUCLEOTIDE SEQUENCE [LARGE SCALE GENOMIC DNA]</scope>
    <source>
        <strain evidence="2 3">N1-3</strain>
    </source>
</reference>
<evidence type="ECO:0000313" key="2">
    <source>
        <dbReference type="EMBL" id="MFC1433556.1"/>
    </source>
</evidence>
<accession>A0ABV6X5V9</accession>